<feature type="coiled-coil region" evidence="2">
    <location>
        <begin position="25"/>
        <end position="129"/>
    </location>
</feature>
<dbReference type="Proteomes" id="UP000682811">
    <property type="component" value="Unassembled WGS sequence"/>
</dbReference>
<name>A0A919YGM5_9BACL</name>
<evidence type="ECO:0000256" key="4">
    <source>
        <dbReference type="SAM" id="Phobius"/>
    </source>
</evidence>
<dbReference type="PANTHER" id="PTHR37813">
    <property type="entry name" value="FELS-2 PROPHAGE PROTEIN"/>
    <property type="match status" value="1"/>
</dbReference>
<feature type="region of interest" description="Disordered" evidence="3">
    <location>
        <begin position="856"/>
        <end position="895"/>
    </location>
</feature>
<feature type="compositionally biased region" description="Basic residues" evidence="3">
    <location>
        <begin position="880"/>
        <end position="889"/>
    </location>
</feature>
<protein>
    <recommendedName>
        <fullName evidence="5">Phage tail tape measure protein domain-containing protein</fullName>
    </recommendedName>
</protein>
<dbReference type="InterPro" id="IPR010090">
    <property type="entry name" value="Phage_tape_meas"/>
</dbReference>
<evidence type="ECO:0000313" key="7">
    <source>
        <dbReference type="Proteomes" id="UP000682811"/>
    </source>
</evidence>
<evidence type="ECO:0000256" key="1">
    <source>
        <dbReference type="ARBA" id="ARBA00022612"/>
    </source>
</evidence>
<feature type="transmembrane region" description="Helical" evidence="4">
    <location>
        <begin position="513"/>
        <end position="541"/>
    </location>
</feature>
<dbReference type="RefSeq" id="WP_212979457.1">
    <property type="nucleotide sequence ID" value="NZ_AP025343.1"/>
</dbReference>
<dbReference type="Pfam" id="PF10145">
    <property type="entry name" value="PhageMin_Tail"/>
    <property type="match status" value="1"/>
</dbReference>
<keyword evidence="1" id="KW-1188">Viral release from host cell</keyword>
<dbReference type="PANTHER" id="PTHR37813:SF1">
    <property type="entry name" value="FELS-2 PROPHAGE PROTEIN"/>
    <property type="match status" value="1"/>
</dbReference>
<evidence type="ECO:0000256" key="3">
    <source>
        <dbReference type="SAM" id="MobiDB-lite"/>
    </source>
</evidence>
<accession>A0A919YGM5</accession>
<feature type="coiled-coil region" evidence="2">
    <location>
        <begin position="1126"/>
        <end position="1157"/>
    </location>
</feature>
<evidence type="ECO:0000256" key="2">
    <source>
        <dbReference type="SAM" id="Coils"/>
    </source>
</evidence>
<dbReference type="EMBL" id="BORT01000016">
    <property type="protein sequence ID" value="GIO48845.1"/>
    <property type="molecule type" value="Genomic_DNA"/>
</dbReference>
<comment type="caution">
    <text evidence="6">The sequence shown here is derived from an EMBL/GenBank/DDBJ whole genome shotgun (WGS) entry which is preliminary data.</text>
</comment>
<evidence type="ECO:0000259" key="5">
    <source>
        <dbReference type="Pfam" id="PF10145"/>
    </source>
</evidence>
<keyword evidence="4" id="KW-1133">Transmembrane helix</keyword>
<keyword evidence="7" id="KW-1185">Reference proteome</keyword>
<reference evidence="6 7" key="1">
    <citation type="submission" date="2021-03" db="EMBL/GenBank/DDBJ databases">
        <title>Antimicrobial resistance genes in bacteria isolated from Japanese honey, and their potential for conferring macrolide and lincosamide resistance in the American foulbrood pathogen Paenibacillus larvae.</title>
        <authorList>
            <person name="Okamoto M."/>
            <person name="Kumagai M."/>
            <person name="Kanamori H."/>
            <person name="Takamatsu D."/>
        </authorList>
    </citation>
    <scope>NUCLEOTIDE SEQUENCE [LARGE SCALE GENOMIC DNA]</scope>
    <source>
        <strain evidence="6 7">J34TS1</strain>
    </source>
</reference>
<keyword evidence="2" id="KW-0175">Coiled coil</keyword>
<dbReference type="NCBIfam" id="TIGR01760">
    <property type="entry name" value="tape_meas_TP901"/>
    <property type="match status" value="1"/>
</dbReference>
<proteinExistence type="predicted"/>
<feature type="coiled-coil region" evidence="2">
    <location>
        <begin position="576"/>
        <end position="630"/>
    </location>
</feature>
<keyword evidence="4" id="KW-0812">Transmembrane</keyword>
<feature type="domain" description="Phage tail tape measure protein" evidence="5">
    <location>
        <begin position="203"/>
        <end position="393"/>
    </location>
</feature>
<organism evidence="6 7">
    <name type="scientific">Paenibacillus azoreducens</name>
    <dbReference type="NCBI Taxonomy" id="116718"/>
    <lineage>
        <taxon>Bacteria</taxon>
        <taxon>Bacillati</taxon>
        <taxon>Bacillota</taxon>
        <taxon>Bacilli</taxon>
        <taxon>Bacillales</taxon>
        <taxon>Paenibacillaceae</taxon>
        <taxon>Paenibacillus</taxon>
    </lineage>
</organism>
<evidence type="ECO:0000313" key="6">
    <source>
        <dbReference type="EMBL" id="GIO48845.1"/>
    </source>
</evidence>
<feature type="coiled-coil region" evidence="2">
    <location>
        <begin position="1185"/>
        <end position="1307"/>
    </location>
</feature>
<gene>
    <name evidence="6" type="ORF">J34TS1_36100</name>
</gene>
<feature type="transmembrane region" description="Helical" evidence="4">
    <location>
        <begin position="553"/>
        <end position="576"/>
    </location>
</feature>
<sequence length="1474" mass="161652">MSDEMEVANLVTKISMDDTGVERTMAELARQMKIVQTEFQAASAKLGEHADAQEALRVKSDSLNKQMEIQAQRIAKLKQQHQEAVAAKGADARETQNLEAKLNRAVAEYNKMDNELKATTAELNKQTSAWEKAAAQLDAVGKKMESLAKQMTQAGQSLSLMVTGPLAAIGGYATKASIDYETAFANVKKYMSGTEEEFEKLSNSIRDMAKESPFAATEISKVAASATQLGIKKENILSFSKAMLDIGVSSNLAADDAAIALARFANITQMPQENFEKLGSTIVGLGNNFAAMESEMAEFGMRIAGAGHQVGMSEAQIMSFSAALAAVGIEAEAGGTAISKLMINIASEVASGGKKLDDFAAVAGMTTAQFKKSFQVDAAGTITSFIEGLGRISAAGGNTFGVIDKLGLSEIRLRDALLRAAGAGDLFRQALEVGTKAWDDNTELAKTSGTFYETTANQMKVLGNRLKDTAITLGDSLVPVLMSALDAMDPLFKAAEKGAEWFSKLDVESQKTIITIAAMAAAAGPLLIIAGKLVTSIAALIPVVKGLGTALMFLATNPIGLVLTGIAAAVTAFMAIKNSMDEAKEATERLAQAQADLQEVQQNGITRDEIQATQEKVDKLNELITTYQKLIDIASASGAAQMGNNVGALDYAAKELGTTLEKVANDANDLGVELKFIDENGKIAALSMKDLQNRVNTYSKAVKDAKRETAAEISEKAKAIAIKNQEAISTENLLKRYTSAKQGSKEWSAAQRELINQFPQFASATGVNTEAIKGLVLMKKQEIATEWANIQLKAQEALQEKRTAIAKQEAAISIAKSIAQITGAGGLAEIALAKMNAQLDVLRGEAASLQHLVNMKPDDFKLPPPPKVPVINLDDEEKKKKGKKKKEKKPKKEAYENKALDDAYRKLEHLKAMDELTSEQELKMLETIKAKYVKTAEERMTVEEKIHAVKKQLGETSLENALKDYERSKQLGKLTEDGEIARLQRIKKLYATTAEQRADLDDKIFEATQRKIEADKQRRAEAVQYTNKQLQAAYEDRLAREKLSDEEAFKLKDKLYNEQIYVNKDYLKKVLADDRYTAAEKKKLEREITEEIRKQTNDRLILQRDYAEQVRKQQIDSINNMARSIQDALKAKYSAEKQAAEEALKESQNTNEKWKNNELDAIKSVYNARVEAAQKAADAEIERINAVYNARIDAIQRELDALDQAEKQRSRAEMDAEDEKKIKRLQDNIEYSHDEYNKKQLQDELNRVTTDMNERHRQEQLQDKKDALKAEQQVLKDRLAQETQAVKDQLAQKKEIMQQEYEAQQANINAIYTAQKTSLDQQMLDKQNHYAKLLEAKNLQAEAEKMIINKQQQDILVLLNEFGDGYKDAGTTLGQNLVDGMKPKVDEISRMIADVVAQINAASAAALQMKAQAAAAVPPPSVKDAMAGSTSGNGRKVFETTGVIVNNTFNSPVTSPSDVSRATTKAAQQLARQL</sequence>
<feature type="region of interest" description="Disordered" evidence="3">
    <location>
        <begin position="1449"/>
        <end position="1474"/>
    </location>
</feature>
<keyword evidence="4" id="KW-0472">Membrane</keyword>